<keyword evidence="5" id="KW-0433">Leucine-rich repeat</keyword>
<comment type="caution">
    <text evidence="21">The sequence shown here is derived from an EMBL/GenBank/DDBJ whole genome shotgun (WGS) entry which is preliminary data.</text>
</comment>
<feature type="signal peptide" evidence="19">
    <location>
        <begin position="1"/>
        <end position="26"/>
    </location>
</feature>
<keyword evidence="22" id="KW-1185">Reference proteome</keyword>
<evidence type="ECO:0000256" key="1">
    <source>
        <dbReference type="ARBA" id="ARBA00004251"/>
    </source>
</evidence>
<organism evidence="21 22">
    <name type="scientific">Deinandra increscens subsp. villosa</name>
    <dbReference type="NCBI Taxonomy" id="3103831"/>
    <lineage>
        <taxon>Eukaryota</taxon>
        <taxon>Viridiplantae</taxon>
        <taxon>Streptophyta</taxon>
        <taxon>Embryophyta</taxon>
        <taxon>Tracheophyta</taxon>
        <taxon>Spermatophyta</taxon>
        <taxon>Magnoliopsida</taxon>
        <taxon>eudicotyledons</taxon>
        <taxon>Gunneridae</taxon>
        <taxon>Pentapetalae</taxon>
        <taxon>asterids</taxon>
        <taxon>campanulids</taxon>
        <taxon>Asterales</taxon>
        <taxon>Asteraceae</taxon>
        <taxon>Asteroideae</taxon>
        <taxon>Heliantheae alliance</taxon>
        <taxon>Madieae</taxon>
        <taxon>Madiinae</taxon>
        <taxon>Deinandra</taxon>
    </lineage>
</organism>
<evidence type="ECO:0000313" key="21">
    <source>
        <dbReference type="EMBL" id="KAK9051258.1"/>
    </source>
</evidence>
<dbReference type="Pfam" id="PF12819">
    <property type="entry name" value="Malectin_like"/>
    <property type="match status" value="2"/>
</dbReference>
<evidence type="ECO:0000259" key="20">
    <source>
        <dbReference type="PROSITE" id="PS50011"/>
    </source>
</evidence>
<dbReference type="FunFam" id="1.10.510.10:FF:000240">
    <property type="entry name" value="Lectin-domain containing receptor kinase A4.3"/>
    <property type="match status" value="1"/>
</dbReference>
<accession>A0AAP0C9P4</accession>
<dbReference type="InterPro" id="IPR024788">
    <property type="entry name" value="Malectin-like_Carb-bd_dom"/>
</dbReference>
<evidence type="ECO:0000256" key="10">
    <source>
        <dbReference type="ARBA" id="ARBA00022741"/>
    </source>
</evidence>
<dbReference type="Gene3D" id="3.80.10.10">
    <property type="entry name" value="Ribonuclease Inhibitor"/>
    <property type="match status" value="1"/>
</dbReference>
<keyword evidence="10 17" id="KW-0547">Nucleotide-binding</keyword>
<keyword evidence="11" id="KW-0418">Kinase</keyword>
<sequence length="710" mass="78851">MALFSGFGFYSVLILQVALSLTVVHAQDDQSGFISIDCGITEGSNYTDKKTGINYVSDTGFTDSGINGEILSTYKSNTLDLQLNTLRTFPQNTRNCYTLRPKQGKGNRVDVNLNPSLATDYEIIHLSSSDYIYVCLVNIGLGNPFISALELRLLDSTMYADDQSLILYARINLGTSETVRYGDDIYDRIWYPRTTIGTTNVQTSSPVSSGSSKEKVPSKVMSTAIIPTNPTADYLFFQWNAEEYIMYTHFAEIETLEINQTREFNIYRNELYMGGPISPLDHNTSTYFIPVFNPSSKLWNLSSSGLSGEIAPALANLTMIQSLDLSYNNLTGSVPKFLASLDFLRILYLTGNSFTRPLPAELLEKAKNGRLSLRFEAVGSDQDNTGTCPKGSCKKNKINKVVIAVIATLAALLVLVTILIVLWIAKRRRIQEVLEITKNFSNVIGKGGFGTVFSGLIENTQVAVKMLSESSAQGYKEFQAEVRLLMSVHHKNITSLLGYCEEGNHRGIIYEYMANENLGMHLFGLEYMHHGCKPPIVHRDVKCSNILLNENLQAKLADFGLSRAFATESDTHVSTVVAGTPGYMDPEYYTTSRLSEKSDVYSFGVVLLELVAGRPAVSTDIYITDWVTSIVEKGSVEDIIDPRLRKDFEVNTAWKVVELAMTCVDKSSVKRPTMNYVVTVLKNCLEEDTTNNLNQNMSLILEGMSGPNLR</sequence>
<feature type="domain" description="Protein kinase" evidence="20">
    <location>
        <begin position="438"/>
        <end position="685"/>
    </location>
</feature>
<evidence type="ECO:0000256" key="15">
    <source>
        <dbReference type="ARBA" id="ARBA00023170"/>
    </source>
</evidence>
<evidence type="ECO:0000256" key="16">
    <source>
        <dbReference type="ARBA" id="ARBA00023180"/>
    </source>
</evidence>
<dbReference type="SMART" id="SM00220">
    <property type="entry name" value="S_TKc"/>
    <property type="match status" value="1"/>
</dbReference>
<dbReference type="Proteomes" id="UP001408789">
    <property type="component" value="Unassembled WGS sequence"/>
</dbReference>
<comment type="subcellular location">
    <subcellularLocation>
        <location evidence="1">Cell membrane</location>
        <topology evidence="1">Single-pass type I membrane protein</topology>
    </subcellularLocation>
</comment>
<dbReference type="AlphaFoldDB" id="A0AAP0C9P4"/>
<dbReference type="InterPro" id="IPR001611">
    <property type="entry name" value="Leu-rich_rpt"/>
</dbReference>
<keyword evidence="14 18" id="KW-0472">Membrane</keyword>
<dbReference type="GO" id="GO:0005524">
    <property type="term" value="F:ATP binding"/>
    <property type="evidence" value="ECO:0007669"/>
    <property type="project" value="UniProtKB-UniRule"/>
</dbReference>
<dbReference type="GO" id="GO:0002229">
    <property type="term" value="P:defense response to oomycetes"/>
    <property type="evidence" value="ECO:0007669"/>
    <property type="project" value="UniProtKB-ARBA"/>
</dbReference>
<evidence type="ECO:0000256" key="5">
    <source>
        <dbReference type="ARBA" id="ARBA00022614"/>
    </source>
</evidence>
<evidence type="ECO:0000256" key="18">
    <source>
        <dbReference type="SAM" id="Phobius"/>
    </source>
</evidence>
<evidence type="ECO:0000256" key="4">
    <source>
        <dbReference type="ARBA" id="ARBA00022475"/>
    </source>
</evidence>
<dbReference type="Pfam" id="PF00560">
    <property type="entry name" value="LRR_1"/>
    <property type="match status" value="1"/>
</dbReference>
<evidence type="ECO:0000256" key="19">
    <source>
        <dbReference type="SAM" id="SignalP"/>
    </source>
</evidence>
<evidence type="ECO:0000256" key="9">
    <source>
        <dbReference type="ARBA" id="ARBA00022737"/>
    </source>
</evidence>
<dbReference type="InterPro" id="IPR017441">
    <property type="entry name" value="Protein_kinase_ATP_BS"/>
</dbReference>
<dbReference type="GO" id="GO:0005886">
    <property type="term" value="C:plasma membrane"/>
    <property type="evidence" value="ECO:0007669"/>
    <property type="project" value="UniProtKB-SubCell"/>
</dbReference>
<keyword evidence="15" id="KW-0675">Receptor</keyword>
<dbReference type="PANTHER" id="PTHR45631">
    <property type="entry name" value="OS07G0107800 PROTEIN-RELATED"/>
    <property type="match status" value="1"/>
</dbReference>
<dbReference type="InterPro" id="IPR032675">
    <property type="entry name" value="LRR_dom_sf"/>
</dbReference>
<evidence type="ECO:0000256" key="14">
    <source>
        <dbReference type="ARBA" id="ARBA00023136"/>
    </source>
</evidence>
<dbReference type="InterPro" id="IPR000719">
    <property type="entry name" value="Prot_kinase_dom"/>
</dbReference>
<dbReference type="SUPFAM" id="SSF52058">
    <property type="entry name" value="L domain-like"/>
    <property type="match status" value="1"/>
</dbReference>
<feature type="chain" id="PRO_5042914991" description="Protein kinase domain-containing protein" evidence="19">
    <location>
        <begin position="27"/>
        <end position="710"/>
    </location>
</feature>
<name>A0AAP0C9P4_9ASTR</name>
<dbReference type="PANTHER" id="PTHR45631:SF202">
    <property type="entry name" value="SENESCENCE-INDUCED RECEPTOR-LIKE SERINE_THREONINE-PROTEIN KINASE"/>
    <property type="match status" value="1"/>
</dbReference>
<keyword evidence="6" id="KW-0808">Transferase</keyword>
<evidence type="ECO:0000313" key="22">
    <source>
        <dbReference type="Proteomes" id="UP001408789"/>
    </source>
</evidence>
<dbReference type="PROSITE" id="PS00107">
    <property type="entry name" value="PROTEIN_KINASE_ATP"/>
    <property type="match status" value="1"/>
</dbReference>
<evidence type="ECO:0000256" key="2">
    <source>
        <dbReference type="ARBA" id="ARBA00008536"/>
    </source>
</evidence>
<feature type="binding site" evidence="17">
    <location>
        <position position="465"/>
    </location>
    <ligand>
        <name>ATP</name>
        <dbReference type="ChEBI" id="CHEBI:30616"/>
    </ligand>
</feature>
<keyword evidence="13 18" id="KW-1133">Transmembrane helix</keyword>
<comment type="similarity">
    <text evidence="2">In the N-terminal section; belongs to the leguminous lectin family.</text>
</comment>
<dbReference type="GO" id="GO:0004674">
    <property type="term" value="F:protein serine/threonine kinase activity"/>
    <property type="evidence" value="ECO:0007669"/>
    <property type="project" value="UniProtKB-KW"/>
</dbReference>
<protein>
    <recommendedName>
        <fullName evidence="20">Protein kinase domain-containing protein</fullName>
    </recommendedName>
</protein>
<evidence type="ECO:0000256" key="3">
    <source>
        <dbReference type="ARBA" id="ARBA00010217"/>
    </source>
</evidence>
<keyword evidence="12 17" id="KW-0067">ATP-binding</keyword>
<dbReference type="PROSITE" id="PS50011">
    <property type="entry name" value="PROTEIN_KINASE_DOM"/>
    <property type="match status" value="1"/>
</dbReference>
<dbReference type="Gene3D" id="1.10.510.10">
    <property type="entry name" value="Transferase(Phosphotransferase) domain 1"/>
    <property type="match status" value="1"/>
</dbReference>
<evidence type="ECO:0000256" key="6">
    <source>
        <dbReference type="ARBA" id="ARBA00022679"/>
    </source>
</evidence>
<evidence type="ECO:0000256" key="7">
    <source>
        <dbReference type="ARBA" id="ARBA00022692"/>
    </source>
</evidence>
<dbReference type="Gene3D" id="3.30.200.20">
    <property type="entry name" value="Phosphorylase Kinase, domain 1"/>
    <property type="match status" value="1"/>
</dbReference>
<dbReference type="InterPro" id="IPR011009">
    <property type="entry name" value="Kinase-like_dom_sf"/>
</dbReference>
<keyword evidence="7 18" id="KW-0812">Transmembrane</keyword>
<reference evidence="21 22" key="1">
    <citation type="submission" date="2024-04" db="EMBL/GenBank/DDBJ databases">
        <title>The reference genome of an endangered Asteraceae, Deinandra increscens subsp. villosa, native to the Central Coast of California.</title>
        <authorList>
            <person name="Guilliams M."/>
            <person name="Hasenstab-Lehman K."/>
            <person name="Meyer R."/>
            <person name="Mcevoy S."/>
        </authorList>
    </citation>
    <scope>NUCLEOTIDE SEQUENCE [LARGE SCALE GENOMIC DNA]</scope>
    <source>
        <tissue evidence="21">Leaf</tissue>
    </source>
</reference>
<keyword evidence="4" id="KW-1003">Cell membrane</keyword>
<evidence type="ECO:0000256" key="13">
    <source>
        <dbReference type="ARBA" id="ARBA00022989"/>
    </source>
</evidence>
<comment type="similarity">
    <text evidence="3">In the C-terminal section; belongs to the protein kinase superfamily. Ser/Thr protein kinase family.</text>
</comment>
<keyword evidence="9" id="KW-0677">Repeat</keyword>
<dbReference type="PROSITE" id="PS00108">
    <property type="entry name" value="PROTEIN_KINASE_ST"/>
    <property type="match status" value="1"/>
</dbReference>
<feature type="transmembrane region" description="Helical" evidence="18">
    <location>
        <begin position="401"/>
        <end position="425"/>
    </location>
</feature>
<evidence type="ECO:0000256" key="8">
    <source>
        <dbReference type="ARBA" id="ARBA00022729"/>
    </source>
</evidence>
<gene>
    <name evidence="21" type="ORF">SSX86_027885</name>
</gene>
<proteinExistence type="inferred from homology"/>
<dbReference type="Pfam" id="PF00069">
    <property type="entry name" value="Pkinase"/>
    <property type="match status" value="1"/>
</dbReference>
<evidence type="ECO:0000256" key="17">
    <source>
        <dbReference type="PROSITE-ProRule" id="PRU10141"/>
    </source>
</evidence>
<dbReference type="InterPro" id="IPR008271">
    <property type="entry name" value="Ser/Thr_kinase_AS"/>
</dbReference>
<keyword evidence="16" id="KW-0325">Glycoprotein</keyword>
<evidence type="ECO:0000256" key="12">
    <source>
        <dbReference type="ARBA" id="ARBA00022840"/>
    </source>
</evidence>
<evidence type="ECO:0000256" key="11">
    <source>
        <dbReference type="ARBA" id="ARBA00022777"/>
    </source>
</evidence>
<dbReference type="SUPFAM" id="SSF56112">
    <property type="entry name" value="Protein kinase-like (PK-like)"/>
    <property type="match status" value="1"/>
</dbReference>
<dbReference type="EMBL" id="JBCNJP010000027">
    <property type="protein sequence ID" value="KAK9051258.1"/>
    <property type="molecule type" value="Genomic_DNA"/>
</dbReference>
<keyword evidence="8 19" id="KW-0732">Signal</keyword>